<evidence type="ECO:0000313" key="3">
    <source>
        <dbReference type="EMBL" id="KAF2008145.1"/>
    </source>
</evidence>
<dbReference type="InterPro" id="IPR010730">
    <property type="entry name" value="HET"/>
</dbReference>
<dbReference type="Proteomes" id="UP000799779">
    <property type="component" value="Unassembled WGS sequence"/>
</dbReference>
<keyword evidence="1" id="KW-0472">Membrane</keyword>
<organism evidence="3 4">
    <name type="scientific">Amniculicola lignicola CBS 123094</name>
    <dbReference type="NCBI Taxonomy" id="1392246"/>
    <lineage>
        <taxon>Eukaryota</taxon>
        <taxon>Fungi</taxon>
        <taxon>Dikarya</taxon>
        <taxon>Ascomycota</taxon>
        <taxon>Pezizomycotina</taxon>
        <taxon>Dothideomycetes</taxon>
        <taxon>Pleosporomycetidae</taxon>
        <taxon>Pleosporales</taxon>
        <taxon>Amniculicolaceae</taxon>
        <taxon>Amniculicola</taxon>
    </lineage>
</organism>
<protein>
    <recommendedName>
        <fullName evidence="2">Heterokaryon incompatibility domain-containing protein</fullName>
    </recommendedName>
</protein>
<gene>
    <name evidence="3" type="ORF">P154DRAFT_516866</name>
</gene>
<dbReference type="Pfam" id="PF06985">
    <property type="entry name" value="HET"/>
    <property type="match status" value="1"/>
</dbReference>
<feature type="transmembrane region" description="Helical" evidence="1">
    <location>
        <begin position="829"/>
        <end position="849"/>
    </location>
</feature>
<sequence length="962" mass="109872">MDHISVPKDALEGIRVPRLIRLEYQSCGPIEDIFWKNNPDTAQLATLLQSRLYFGFLDAFFKQHIDIEDFSIEDDNQAYISSTEGLDLLISTNISDRAHQHKTLEKVSQQMRDLETRQDFDKHRYPLSEVEISIRVLISTLAHYCGWKTGKDWTFHPLLASRLKDAGWCRSQIKTIAEYQDEAMVYYLSLVPSRKLSNNGHEDCPNTHCTASNVKNLRPYENKHTCRGIPIKSSQALENCPLIQVSGSKIRQVINSGGIPLISIEISPSGDIALHVQTAQPSDRYVAMSHVWSDGLGNPNSNALPKCQVRQIAAHLEDLPYPSSKRRSGDVRPVLSYGSISIDFTRLSISMRKPSRPKLFWMDTLCIPVGQDKLTHELKNKAINHMAFIYGQASQVLVLDAALQESKLANMSKREVLAKIYYSNWMGRSWTYQEGSLTPYVYFQFADGALSPLASLPDDEEWSDDSIEEFLWSSKIPTFRTTTSKAYQSLLHRISVFGRQKRHFTSTRLIEFSIYKQLYANLTLSLHLSHLPEWSTLFSRLNKENEDPLDQALQLWIRHFCTIWNALRTRSTTKAEDAPIILANLLGYQSYHVLRYPPEERLKVMLLSAEVLPLALLYNTGSRLTEQKGSFNKWIPKTLGREAIPELPLMFLDPSRGISIDRARGMTYASAPTILLLTDPQPYDQHHFCINYNNEILHVEGFRSPEGIESEVSRSPTHKNMCLLFHPSTGHGCLLRLSMRNHHSSSYTALYDCPIRVHRRSPRTEQVVALCVAHESPPDDKHWSITITNDTKNLPVLPRIRRAVSAKTALNAGEDVGWFITVASWSTPLILILLATTILRLIIAVNLGWSEMSAFGRASIISFGLQRLPTPLMLLPVSQALFIVDKKGKDRRGWSDAERAYVVLDLFWILYLMFLIPLLMHRWMMYRFHLQLGVWDERGKGLVDMNSWLGKIRKGLFTRGKR</sequence>
<name>A0A6A5X585_9PLEO</name>
<dbReference type="PANTHER" id="PTHR39596">
    <property type="match status" value="1"/>
</dbReference>
<keyword evidence="1" id="KW-0812">Transmembrane</keyword>
<dbReference type="OrthoDB" id="2426273at2759"/>
<dbReference type="AlphaFoldDB" id="A0A6A5X585"/>
<reference evidence="3" key="1">
    <citation type="journal article" date="2020" name="Stud. Mycol.">
        <title>101 Dothideomycetes genomes: a test case for predicting lifestyles and emergence of pathogens.</title>
        <authorList>
            <person name="Haridas S."/>
            <person name="Albert R."/>
            <person name="Binder M."/>
            <person name="Bloem J."/>
            <person name="Labutti K."/>
            <person name="Salamov A."/>
            <person name="Andreopoulos B."/>
            <person name="Baker S."/>
            <person name="Barry K."/>
            <person name="Bills G."/>
            <person name="Bluhm B."/>
            <person name="Cannon C."/>
            <person name="Castanera R."/>
            <person name="Culley D."/>
            <person name="Daum C."/>
            <person name="Ezra D."/>
            <person name="Gonzalez J."/>
            <person name="Henrissat B."/>
            <person name="Kuo A."/>
            <person name="Liang C."/>
            <person name="Lipzen A."/>
            <person name="Lutzoni F."/>
            <person name="Magnuson J."/>
            <person name="Mondo S."/>
            <person name="Nolan M."/>
            <person name="Ohm R."/>
            <person name="Pangilinan J."/>
            <person name="Park H.-J."/>
            <person name="Ramirez L."/>
            <person name="Alfaro M."/>
            <person name="Sun H."/>
            <person name="Tritt A."/>
            <person name="Yoshinaga Y."/>
            <person name="Zwiers L.-H."/>
            <person name="Turgeon B."/>
            <person name="Goodwin S."/>
            <person name="Spatafora J."/>
            <person name="Crous P."/>
            <person name="Grigoriev I."/>
        </authorList>
    </citation>
    <scope>NUCLEOTIDE SEQUENCE</scope>
    <source>
        <strain evidence="3">CBS 123094</strain>
    </source>
</reference>
<evidence type="ECO:0000256" key="1">
    <source>
        <dbReference type="SAM" id="Phobius"/>
    </source>
</evidence>
<dbReference type="EMBL" id="ML977556">
    <property type="protein sequence ID" value="KAF2008145.1"/>
    <property type="molecule type" value="Genomic_DNA"/>
</dbReference>
<feature type="transmembrane region" description="Helical" evidence="1">
    <location>
        <begin position="861"/>
        <end position="884"/>
    </location>
</feature>
<dbReference type="PANTHER" id="PTHR39596:SF2">
    <property type="entry name" value="HET DOMAIN PROTEIN (AFU_ORTHOLOGUE AFUA_1G17550)-RELATED"/>
    <property type="match status" value="1"/>
</dbReference>
<keyword evidence="4" id="KW-1185">Reference proteome</keyword>
<evidence type="ECO:0000259" key="2">
    <source>
        <dbReference type="Pfam" id="PF06985"/>
    </source>
</evidence>
<accession>A0A6A5X585</accession>
<feature type="transmembrane region" description="Helical" evidence="1">
    <location>
        <begin position="900"/>
        <end position="920"/>
    </location>
</feature>
<keyword evidence="1" id="KW-1133">Transmembrane helix</keyword>
<feature type="domain" description="Heterokaryon incompatibility" evidence="2">
    <location>
        <begin position="285"/>
        <end position="411"/>
    </location>
</feature>
<evidence type="ECO:0000313" key="4">
    <source>
        <dbReference type="Proteomes" id="UP000799779"/>
    </source>
</evidence>
<proteinExistence type="predicted"/>